<name>A0A844YTS3_9SPHN</name>
<proteinExistence type="predicted"/>
<keyword evidence="4" id="KW-1185">Reference proteome</keyword>
<dbReference type="AlphaFoldDB" id="A0A844YTS3"/>
<protein>
    <recommendedName>
        <fullName evidence="2">SnoaL-like domain-containing protein</fullName>
    </recommendedName>
</protein>
<evidence type="ECO:0000259" key="2">
    <source>
        <dbReference type="Pfam" id="PF13577"/>
    </source>
</evidence>
<dbReference type="Pfam" id="PF13577">
    <property type="entry name" value="SnoaL_4"/>
    <property type="match status" value="1"/>
</dbReference>
<evidence type="ECO:0000313" key="4">
    <source>
        <dbReference type="Proteomes" id="UP000466966"/>
    </source>
</evidence>
<gene>
    <name evidence="3" type="ORF">GRI99_02070</name>
</gene>
<evidence type="ECO:0000313" key="3">
    <source>
        <dbReference type="EMBL" id="MXO70416.1"/>
    </source>
</evidence>
<feature type="region of interest" description="Disordered" evidence="1">
    <location>
        <begin position="139"/>
        <end position="158"/>
    </location>
</feature>
<dbReference type="OrthoDB" id="2860904at2"/>
<dbReference type="EMBL" id="WTYV01000001">
    <property type="protein sequence ID" value="MXO70416.1"/>
    <property type="molecule type" value="Genomic_DNA"/>
</dbReference>
<feature type="domain" description="SnoaL-like" evidence="2">
    <location>
        <begin position="6"/>
        <end position="133"/>
    </location>
</feature>
<accession>A0A844YTS3</accession>
<dbReference type="SUPFAM" id="SSF54427">
    <property type="entry name" value="NTF2-like"/>
    <property type="match status" value="1"/>
</dbReference>
<sequence length="158" mass="17822">MKDKKRLRIEAEVAKLPLLFAHYADNGDHESLADLFTEDCQLSRPFQPDHTYHGRDRVQAIFRDRAPILVRHIVTNVLVEVISETEARGTNYLTMLSSYAGVEPPQPSGAIYVGGFEDHYVKSEGKWRFMSRHGRVVLHSGGPMPDIPPPSDEARGLK</sequence>
<dbReference type="RefSeq" id="WP_160770338.1">
    <property type="nucleotide sequence ID" value="NZ_WTYV01000001.1"/>
</dbReference>
<dbReference type="InterPro" id="IPR032710">
    <property type="entry name" value="NTF2-like_dom_sf"/>
</dbReference>
<dbReference type="Gene3D" id="3.10.450.50">
    <property type="match status" value="1"/>
</dbReference>
<dbReference type="Proteomes" id="UP000466966">
    <property type="component" value="Unassembled WGS sequence"/>
</dbReference>
<dbReference type="InterPro" id="IPR037401">
    <property type="entry name" value="SnoaL-like"/>
</dbReference>
<dbReference type="CDD" id="cd00531">
    <property type="entry name" value="NTF2_like"/>
    <property type="match status" value="1"/>
</dbReference>
<reference evidence="3 4" key="1">
    <citation type="submission" date="2019-12" db="EMBL/GenBank/DDBJ databases">
        <title>Genomic-based taxomic classification of the family Erythrobacteraceae.</title>
        <authorList>
            <person name="Xu L."/>
        </authorList>
    </citation>
    <scope>NUCLEOTIDE SEQUENCE [LARGE SCALE GENOMIC DNA]</scope>
    <source>
        <strain evidence="3 4">M0322</strain>
    </source>
</reference>
<organism evidence="3 4">
    <name type="scientific">Alteraurantiacibacter buctensis</name>
    <dbReference type="NCBI Taxonomy" id="1503981"/>
    <lineage>
        <taxon>Bacteria</taxon>
        <taxon>Pseudomonadati</taxon>
        <taxon>Pseudomonadota</taxon>
        <taxon>Alphaproteobacteria</taxon>
        <taxon>Sphingomonadales</taxon>
        <taxon>Erythrobacteraceae</taxon>
        <taxon>Alteraurantiacibacter</taxon>
    </lineage>
</organism>
<comment type="caution">
    <text evidence="3">The sequence shown here is derived from an EMBL/GenBank/DDBJ whole genome shotgun (WGS) entry which is preliminary data.</text>
</comment>
<evidence type="ECO:0000256" key="1">
    <source>
        <dbReference type="SAM" id="MobiDB-lite"/>
    </source>
</evidence>